<accession>A0A1Y3AWL4</accession>
<feature type="non-terminal residue" evidence="2">
    <location>
        <position position="1"/>
    </location>
</feature>
<evidence type="ECO:0000313" key="3">
    <source>
        <dbReference type="Proteomes" id="UP000194236"/>
    </source>
</evidence>
<feature type="non-terminal residue" evidence="2">
    <location>
        <position position="124"/>
    </location>
</feature>
<dbReference type="AlphaFoldDB" id="A0A1Y3AWL4"/>
<proteinExistence type="predicted"/>
<feature type="compositionally biased region" description="Polar residues" evidence="1">
    <location>
        <begin position="72"/>
        <end position="102"/>
    </location>
</feature>
<feature type="region of interest" description="Disordered" evidence="1">
    <location>
        <begin position="72"/>
        <end position="124"/>
    </location>
</feature>
<reference evidence="2 3" key="1">
    <citation type="submission" date="2017-03" db="EMBL/GenBank/DDBJ databases">
        <title>Genome Survey of Euroglyphus maynei.</title>
        <authorList>
            <person name="Arlian L.G."/>
            <person name="Morgan M.S."/>
            <person name="Rider S.D."/>
        </authorList>
    </citation>
    <scope>NUCLEOTIDE SEQUENCE [LARGE SCALE GENOMIC DNA]</scope>
    <source>
        <strain evidence="2">Arlian Lab</strain>
        <tissue evidence="2">Whole body</tissue>
    </source>
</reference>
<dbReference type="EMBL" id="MUJZ01054160">
    <property type="protein sequence ID" value="OTF72891.1"/>
    <property type="molecule type" value="Genomic_DNA"/>
</dbReference>
<protein>
    <recommendedName>
        <fullName evidence="4">Ankyrin repeat domain containing protein</fullName>
    </recommendedName>
</protein>
<evidence type="ECO:0008006" key="4">
    <source>
        <dbReference type="Google" id="ProtNLM"/>
    </source>
</evidence>
<dbReference type="Proteomes" id="UP000194236">
    <property type="component" value="Unassembled WGS sequence"/>
</dbReference>
<name>A0A1Y3AWL4_EURMA</name>
<evidence type="ECO:0000313" key="2">
    <source>
        <dbReference type="EMBL" id="OTF72891.1"/>
    </source>
</evidence>
<sequence length="124" mass="13914">SLYRVIEPLIGNGIDIEAVDEFGRNAAQIAQIHDNRDSYALITAYIKAKNRPCDDNSAFDEDLDGDTRIEMEQSSSNLSSGRFSIQSMPPSCCQQSIQSPIRPNSEKSKRPDDEEDRMNNETET</sequence>
<keyword evidence="3" id="KW-1185">Reference proteome</keyword>
<organism evidence="2 3">
    <name type="scientific">Euroglyphus maynei</name>
    <name type="common">Mayne's house dust mite</name>
    <dbReference type="NCBI Taxonomy" id="6958"/>
    <lineage>
        <taxon>Eukaryota</taxon>
        <taxon>Metazoa</taxon>
        <taxon>Ecdysozoa</taxon>
        <taxon>Arthropoda</taxon>
        <taxon>Chelicerata</taxon>
        <taxon>Arachnida</taxon>
        <taxon>Acari</taxon>
        <taxon>Acariformes</taxon>
        <taxon>Sarcoptiformes</taxon>
        <taxon>Astigmata</taxon>
        <taxon>Psoroptidia</taxon>
        <taxon>Analgoidea</taxon>
        <taxon>Pyroglyphidae</taxon>
        <taxon>Pyroglyphinae</taxon>
        <taxon>Euroglyphus</taxon>
    </lineage>
</organism>
<evidence type="ECO:0000256" key="1">
    <source>
        <dbReference type="SAM" id="MobiDB-lite"/>
    </source>
</evidence>
<comment type="caution">
    <text evidence="2">The sequence shown here is derived from an EMBL/GenBank/DDBJ whole genome shotgun (WGS) entry which is preliminary data.</text>
</comment>
<feature type="compositionally biased region" description="Basic and acidic residues" evidence="1">
    <location>
        <begin position="104"/>
        <end position="124"/>
    </location>
</feature>
<gene>
    <name evidence="2" type="ORF">BLA29_014367</name>
</gene>